<gene>
    <name evidence="4" type="ORF">E6C50_14390</name>
</gene>
<dbReference type="SMART" id="SM00248">
    <property type="entry name" value="ANK"/>
    <property type="match status" value="7"/>
</dbReference>
<dbReference type="PANTHER" id="PTHR24126">
    <property type="entry name" value="ANKYRIN REPEAT, PH AND SEC7 DOMAIN CONTAINING PROTEIN SECG-RELATED"/>
    <property type="match status" value="1"/>
</dbReference>
<dbReference type="InterPro" id="IPR002110">
    <property type="entry name" value="Ankyrin_rpt"/>
</dbReference>
<dbReference type="Pfam" id="PF12796">
    <property type="entry name" value="Ank_2"/>
    <property type="match status" value="2"/>
</dbReference>
<dbReference type="PROSITE" id="PS50088">
    <property type="entry name" value="ANK_REPEAT"/>
    <property type="match status" value="4"/>
</dbReference>
<comment type="caution">
    <text evidence="4">The sequence shown here is derived from an EMBL/GenBank/DDBJ whole genome shotgun (WGS) entry which is preliminary data.</text>
</comment>
<dbReference type="Proteomes" id="UP000307507">
    <property type="component" value="Unassembled WGS sequence"/>
</dbReference>
<evidence type="ECO:0000256" key="1">
    <source>
        <dbReference type="ARBA" id="ARBA00022737"/>
    </source>
</evidence>
<dbReference type="InterPro" id="IPR036770">
    <property type="entry name" value="Ankyrin_rpt-contain_sf"/>
</dbReference>
<keyword evidence="5" id="KW-1185">Reference proteome</keyword>
<dbReference type="EMBL" id="SSNZ01000008">
    <property type="protein sequence ID" value="THF48469.1"/>
    <property type="molecule type" value="Genomic_DNA"/>
</dbReference>
<reference evidence="4 5" key="1">
    <citation type="submission" date="2019-04" db="EMBL/GenBank/DDBJ databases">
        <title>Flavobacterium sp. nov. isolated from construction timber.</title>
        <authorList>
            <person name="Lin S.-Y."/>
            <person name="Chang C.-T."/>
            <person name="Young C.-C."/>
        </authorList>
    </citation>
    <scope>NUCLEOTIDE SEQUENCE [LARGE SCALE GENOMIC DNA]</scope>
    <source>
        <strain evidence="4 5">CC-CTC003</strain>
    </source>
</reference>
<dbReference type="AlphaFoldDB" id="A0A4S3ZSC6"/>
<keyword evidence="1" id="KW-0677">Repeat</keyword>
<name>A0A4S3ZSC6_9FLAO</name>
<feature type="repeat" description="ANK" evidence="3">
    <location>
        <begin position="133"/>
        <end position="166"/>
    </location>
</feature>
<evidence type="ECO:0000313" key="5">
    <source>
        <dbReference type="Proteomes" id="UP000307507"/>
    </source>
</evidence>
<evidence type="ECO:0000313" key="4">
    <source>
        <dbReference type="EMBL" id="THF48469.1"/>
    </source>
</evidence>
<dbReference type="RefSeq" id="WP_136403931.1">
    <property type="nucleotide sequence ID" value="NZ_SSNZ01000008.1"/>
</dbReference>
<sequence length="405" mass="43928">MDINQELVIAAEAGDIETVKQMLAKGADASAMGPNSGALHCAAAYGHREIVQLLLQNGANPNVADNQSFYPIHLATAYKHIDIVQDLIAHGAKIDVVTSSQGTILHVAAANDFYELIQISDVKRALLETRDHEQKTPLNVAASLGNYAFGWRLIDRAGADVNTLDEYGFSPLLNVLMRLGQAKVEHWESEGTNSGVYVKYLIENGCFRYIKPYNGGENEKGRVLSLMDQYDISGYSWGPTEHRNYVGCIYLAKDLIKKGADVNIRGNNGNTPMIMACSAGEPEAIKLLAKKGASFDVKNEQGIAPLHYVARSKRVDGLKTFLKLNEGVDINQLDGNGWTAGHYLADTGGPTEMAKILVKAGLDTTIGSTNQLGPLPPGITAKEVAEHWNDDEIAKLLTPKKTKAK</sequence>
<organism evidence="4 5">
    <name type="scientific">Flavobacterium supellecticarium</name>
    <dbReference type="NCBI Taxonomy" id="2565924"/>
    <lineage>
        <taxon>Bacteria</taxon>
        <taxon>Pseudomonadati</taxon>
        <taxon>Bacteroidota</taxon>
        <taxon>Flavobacteriia</taxon>
        <taxon>Flavobacteriales</taxon>
        <taxon>Flavobacteriaceae</taxon>
        <taxon>Flavobacterium</taxon>
    </lineage>
</organism>
<evidence type="ECO:0000256" key="3">
    <source>
        <dbReference type="PROSITE-ProRule" id="PRU00023"/>
    </source>
</evidence>
<evidence type="ECO:0000256" key="2">
    <source>
        <dbReference type="ARBA" id="ARBA00023043"/>
    </source>
</evidence>
<dbReference type="OrthoDB" id="407974at2"/>
<dbReference type="SUPFAM" id="SSF48403">
    <property type="entry name" value="Ankyrin repeat"/>
    <property type="match status" value="2"/>
</dbReference>
<proteinExistence type="predicted"/>
<accession>A0A4S3ZSC6</accession>
<feature type="repeat" description="ANK" evidence="3">
    <location>
        <begin position="67"/>
        <end position="99"/>
    </location>
</feature>
<dbReference type="PANTHER" id="PTHR24126:SF68">
    <property type="entry name" value="ANKYRIN REPEAT AND SOCS BOX CONTAINING 18"/>
    <property type="match status" value="1"/>
</dbReference>
<feature type="repeat" description="ANK" evidence="3">
    <location>
        <begin position="268"/>
        <end position="300"/>
    </location>
</feature>
<keyword evidence="2 3" id="KW-0040">ANK repeat</keyword>
<dbReference type="PROSITE" id="PS50297">
    <property type="entry name" value="ANK_REP_REGION"/>
    <property type="match status" value="3"/>
</dbReference>
<feature type="repeat" description="ANK" evidence="3">
    <location>
        <begin position="34"/>
        <end position="66"/>
    </location>
</feature>
<protein>
    <submittedName>
        <fullName evidence="4">Uncharacterized protein</fullName>
    </submittedName>
</protein>
<dbReference type="Gene3D" id="1.25.40.20">
    <property type="entry name" value="Ankyrin repeat-containing domain"/>
    <property type="match status" value="2"/>
</dbReference>